<dbReference type="RefSeq" id="WP_345029840.1">
    <property type="nucleotide sequence ID" value="NZ_BAABEY010000025.1"/>
</dbReference>
<organism evidence="7 8">
    <name type="scientific">Ravibacter arvi</name>
    <dbReference type="NCBI Taxonomy" id="2051041"/>
    <lineage>
        <taxon>Bacteria</taxon>
        <taxon>Pseudomonadati</taxon>
        <taxon>Bacteroidota</taxon>
        <taxon>Cytophagia</taxon>
        <taxon>Cytophagales</taxon>
        <taxon>Spirosomataceae</taxon>
        <taxon>Ravibacter</taxon>
    </lineage>
</organism>
<dbReference type="PANTHER" id="PTHR30606:SF10">
    <property type="entry name" value="PHOSPHATIDYLINOSITOL MANNOSIDE ACYLTRANSFERASE"/>
    <property type="match status" value="1"/>
</dbReference>
<proteinExistence type="predicted"/>
<gene>
    <name evidence="7" type="ORF">GCM10023091_26190</name>
</gene>
<keyword evidence="8" id="KW-1185">Reference proteome</keyword>
<protein>
    <submittedName>
        <fullName evidence="7">Lipid A biosynthesis acyltransferase</fullName>
    </submittedName>
</protein>
<evidence type="ECO:0000313" key="8">
    <source>
        <dbReference type="Proteomes" id="UP001501508"/>
    </source>
</evidence>
<sequence length="293" mass="33239">MSNWDGRTKGTLLGYRILLSCVRNTPVGFVYLLLRFISFYYFIFSGKARKALKQFYGLGFGLQGWAVNRLVFRNFYTFAQTLVDRMYFLVGKASQFTLSFENENYLIAMREAGKGGILISAHLGNWETAGNLLKGRVTPTINVVMLDAEVEAIKAYLHEKTGGPRFRIIAIKNDLTHVVKINGALKNNEFVAIHADRYLEGAKYLELPFLGRVARFPLGPFLIASRFNAPVTFVFGVKKSNFVYHLSATSPVTGKFSPSEIAGAFVKELESRVKDNPEQWFNYFPYFEQANNR</sequence>
<evidence type="ECO:0000256" key="2">
    <source>
        <dbReference type="ARBA" id="ARBA00022475"/>
    </source>
</evidence>
<accession>A0ABP8M1J3</accession>
<keyword evidence="5" id="KW-0472">Membrane</keyword>
<evidence type="ECO:0000313" key="7">
    <source>
        <dbReference type="EMBL" id="GAA4441230.1"/>
    </source>
</evidence>
<dbReference type="Proteomes" id="UP001501508">
    <property type="component" value="Unassembled WGS sequence"/>
</dbReference>
<keyword evidence="4" id="KW-0808">Transferase</keyword>
<dbReference type="PANTHER" id="PTHR30606">
    <property type="entry name" value="LIPID A BIOSYNTHESIS LAUROYL ACYLTRANSFERASE"/>
    <property type="match status" value="1"/>
</dbReference>
<dbReference type="EMBL" id="BAABEY010000025">
    <property type="protein sequence ID" value="GAA4441230.1"/>
    <property type="molecule type" value="Genomic_DNA"/>
</dbReference>
<name>A0ABP8M1J3_9BACT</name>
<evidence type="ECO:0000256" key="1">
    <source>
        <dbReference type="ARBA" id="ARBA00004533"/>
    </source>
</evidence>
<evidence type="ECO:0000256" key="3">
    <source>
        <dbReference type="ARBA" id="ARBA00022519"/>
    </source>
</evidence>
<comment type="caution">
    <text evidence="7">The sequence shown here is derived from an EMBL/GenBank/DDBJ whole genome shotgun (WGS) entry which is preliminary data.</text>
</comment>
<dbReference type="GO" id="GO:0016746">
    <property type="term" value="F:acyltransferase activity"/>
    <property type="evidence" value="ECO:0007669"/>
    <property type="project" value="UniProtKB-KW"/>
</dbReference>
<dbReference type="CDD" id="cd07984">
    <property type="entry name" value="LPLAT_LABLAT-like"/>
    <property type="match status" value="1"/>
</dbReference>
<dbReference type="InterPro" id="IPR004960">
    <property type="entry name" value="LipA_acyltrans"/>
</dbReference>
<dbReference type="Pfam" id="PF03279">
    <property type="entry name" value="Lip_A_acyltrans"/>
    <property type="match status" value="1"/>
</dbReference>
<reference evidence="8" key="1">
    <citation type="journal article" date="2019" name="Int. J. Syst. Evol. Microbiol.">
        <title>The Global Catalogue of Microorganisms (GCM) 10K type strain sequencing project: providing services to taxonomists for standard genome sequencing and annotation.</title>
        <authorList>
            <consortium name="The Broad Institute Genomics Platform"/>
            <consortium name="The Broad Institute Genome Sequencing Center for Infectious Disease"/>
            <person name="Wu L."/>
            <person name="Ma J."/>
        </authorList>
    </citation>
    <scope>NUCLEOTIDE SEQUENCE [LARGE SCALE GENOMIC DNA]</scope>
    <source>
        <strain evidence="8">JCM 31920</strain>
    </source>
</reference>
<evidence type="ECO:0000256" key="6">
    <source>
        <dbReference type="ARBA" id="ARBA00023315"/>
    </source>
</evidence>
<keyword evidence="2" id="KW-1003">Cell membrane</keyword>
<evidence type="ECO:0000256" key="4">
    <source>
        <dbReference type="ARBA" id="ARBA00022679"/>
    </source>
</evidence>
<evidence type="ECO:0000256" key="5">
    <source>
        <dbReference type="ARBA" id="ARBA00023136"/>
    </source>
</evidence>
<keyword evidence="6 7" id="KW-0012">Acyltransferase</keyword>
<comment type="subcellular location">
    <subcellularLocation>
        <location evidence="1">Cell inner membrane</location>
    </subcellularLocation>
</comment>
<keyword evidence="3" id="KW-0997">Cell inner membrane</keyword>